<evidence type="ECO:0000313" key="1">
    <source>
        <dbReference type="EnsemblMetazoa" id="GAUT029586-PA"/>
    </source>
</evidence>
<keyword evidence="2" id="KW-1185">Reference proteome</keyword>
<protein>
    <submittedName>
        <fullName evidence="1">Uncharacterized protein</fullName>
    </submittedName>
</protein>
<proteinExistence type="predicted"/>
<dbReference type="EnsemblMetazoa" id="GAUT029586-RA">
    <property type="protein sequence ID" value="GAUT029586-PA"/>
    <property type="gene ID" value="GAUT029586"/>
</dbReference>
<evidence type="ECO:0000313" key="2">
    <source>
        <dbReference type="Proteomes" id="UP000078200"/>
    </source>
</evidence>
<dbReference type="Proteomes" id="UP000078200">
    <property type="component" value="Unassembled WGS sequence"/>
</dbReference>
<dbReference type="AlphaFoldDB" id="A0A1A9V8U8"/>
<dbReference type="InterPro" id="IPR004245">
    <property type="entry name" value="DUF229"/>
</dbReference>
<accession>A0A1A9V8U8</accession>
<dbReference type="VEuPathDB" id="VectorBase:GAUT029586"/>
<dbReference type="PANTHER" id="PTHR10974:SF9">
    <property type="entry name" value="DUF229 DOMAIN CONTAINING PROTEIN-RELATED"/>
    <property type="match status" value="1"/>
</dbReference>
<dbReference type="Pfam" id="PF02995">
    <property type="entry name" value="DUF229"/>
    <property type="match status" value="1"/>
</dbReference>
<sequence length="217" mass="25432">MLYSDAVNVFKLSKNVKWMPQLLVLGFLCTIHSGCCFETSTEYHGISDTQPEFVNEFALKRYSKENDNPEYFINTSQCHIPYVDPLSPEVLKFYRPEYTTGCRKEQPLIKILYNNQANHYVLNINMEGAQQYSPSKELSIQENAVQCCYEEIVRDGTGAEADNKFTLSRINFRRTMPETFNYLKEKKWFELRGYNKCDSGDYYGIKFSHLRLRPDID</sequence>
<organism evidence="1 2">
    <name type="scientific">Glossina austeni</name>
    <name type="common">Savannah tsetse fly</name>
    <dbReference type="NCBI Taxonomy" id="7395"/>
    <lineage>
        <taxon>Eukaryota</taxon>
        <taxon>Metazoa</taxon>
        <taxon>Ecdysozoa</taxon>
        <taxon>Arthropoda</taxon>
        <taxon>Hexapoda</taxon>
        <taxon>Insecta</taxon>
        <taxon>Pterygota</taxon>
        <taxon>Neoptera</taxon>
        <taxon>Endopterygota</taxon>
        <taxon>Diptera</taxon>
        <taxon>Brachycera</taxon>
        <taxon>Muscomorpha</taxon>
        <taxon>Hippoboscoidea</taxon>
        <taxon>Glossinidae</taxon>
        <taxon>Glossina</taxon>
    </lineage>
</organism>
<dbReference type="GO" id="GO:0005615">
    <property type="term" value="C:extracellular space"/>
    <property type="evidence" value="ECO:0007669"/>
    <property type="project" value="TreeGrafter"/>
</dbReference>
<dbReference type="PANTHER" id="PTHR10974">
    <property type="entry name" value="FI08016P-RELATED"/>
    <property type="match status" value="1"/>
</dbReference>
<reference evidence="1" key="1">
    <citation type="submission" date="2020-05" db="UniProtKB">
        <authorList>
            <consortium name="EnsemblMetazoa"/>
        </authorList>
    </citation>
    <scope>IDENTIFICATION</scope>
    <source>
        <strain evidence="1">TTRI</strain>
    </source>
</reference>
<name>A0A1A9V8U8_GLOAU</name>